<name>A0AAJ6BRB9_9SPHN</name>
<dbReference type="AlphaFoldDB" id="A0AAJ6BRB9"/>
<protein>
    <recommendedName>
        <fullName evidence="2">Antitoxin</fullName>
    </recommendedName>
</protein>
<dbReference type="EMBL" id="CP119316">
    <property type="protein sequence ID" value="WEK48430.1"/>
    <property type="molecule type" value="Genomic_DNA"/>
</dbReference>
<dbReference type="PANTHER" id="PTHR33713">
    <property type="entry name" value="ANTITOXIN YAFN-RELATED"/>
    <property type="match status" value="1"/>
</dbReference>
<comment type="function">
    <text evidence="2">Antitoxin component of a type II toxin-antitoxin (TA) system.</text>
</comment>
<evidence type="ECO:0000256" key="1">
    <source>
        <dbReference type="ARBA" id="ARBA00009981"/>
    </source>
</evidence>
<accession>A0AAJ6BRB9</accession>
<proteinExistence type="inferred from homology"/>
<sequence length="92" mass="10314">MRYSSQVKPISYLKAHAAEILLDLAERREPMVITQNGEARAVIQDVASFEQMQETLALLKLLALGNQDVEAGRTMPARKVIERLRAKTPAPR</sequence>
<dbReference type="SUPFAM" id="SSF143120">
    <property type="entry name" value="YefM-like"/>
    <property type="match status" value="1"/>
</dbReference>
<reference evidence="3" key="1">
    <citation type="submission" date="2023-03" db="EMBL/GenBank/DDBJ databases">
        <title>Andean soil-derived lignocellulolytic bacterial consortium as a source of novel taxa and putative plastic-active enzymes.</title>
        <authorList>
            <person name="Diaz-Garcia L."/>
            <person name="Chuvochina M."/>
            <person name="Feuerriegel G."/>
            <person name="Bunk B."/>
            <person name="Sproer C."/>
            <person name="Streit W.R."/>
            <person name="Rodriguez L.M."/>
            <person name="Overmann J."/>
            <person name="Jimenez D.J."/>
        </authorList>
    </citation>
    <scope>NUCLEOTIDE SEQUENCE</scope>
    <source>
        <strain evidence="3">MAG 26</strain>
    </source>
</reference>
<dbReference type="KEGG" id="acob:P0Y56_08955"/>
<organism evidence="3 4">
    <name type="scientific">Candidatus Andeanibacterium colombiense</name>
    <dbReference type="NCBI Taxonomy" id="3121345"/>
    <lineage>
        <taxon>Bacteria</taxon>
        <taxon>Pseudomonadati</taxon>
        <taxon>Pseudomonadota</taxon>
        <taxon>Alphaproteobacteria</taxon>
        <taxon>Sphingomonadales</taxon>
        <taxon>Sphingomonadaceae</taxon>
        <taxon>Candidatus Andeanibacterium</taxon>
    </lineage>
</organism>
<gene>
    <name evidence="3" type="ORF">P0Y56_08955</name>
</gene>
<evidence type="ECO:0000313" key="3">
    <source>
        <dbReference type="EMBL" id="WEK48430.1"/>
    </source>
</evidence>
<dbReference type="NCBIfam" id="TIGR01552">
    <property type="entry name" value="phd_fam"/>
    <property type="match status" value="1"/>
</dbReference>
<dbReference type="Gene3D" id="3.40.1620.10">
    <property type="entry name" value="YefM-like domain"/>
    <property type="match status" value="1"/>
</dbReference>
<evidence type="ECO:0000313" key="4">
    <source>
        <dbReference type="Proteomes" id="UP001218362"/>
    </source>
</evidence>
<comment type="similarity">
    <text evidence="1 2">Belongs to the phD/YefM antitoxin family.</text>
</comment>
<evidence type="ECO:0000256" key="2">
    <source>
        <dbReference type="RuleBase" id="RU362080"/>
    </source>
</evidence>
<dbReference type="Pfam" id="PF02604">
    <property type="entry name" value="PhdYeFM_antitox"/>
    <property type="match status" value="1"/>
</dbReference>
<dbReference type="PANTHER" id="PTHR33713:SF11">
    <property type="entry name" value="PREVENT-HOST-DEATH FAMILY PROTEIN"/>
    <property type="match status" value="1"/>
</dbReference>
<dbReference type="InterPro" id="IPR036165">
    <property type="entry name" value="YefM-like_sf"/>
</dbReference>
<dbReference type="InterPro" id="IPR006442">
    <property type="entry name" value="Antitoxin_Phd/YefM"/>
</dbReference>
<dbReference type="InterPro" id="IPR051405">
    <property type="entry name" value="phD/YefM_antitoxin"/>
</dbReference>
<dbReference type="Proteomes" id="UP001218362">
    <property type="component" value="Chromosome"/>
</dbReference>